<proteinExistence type="predicted"/>
<dbReference type="PANTHER" id="PTHR30458">
    <property type="entry name" value="PHENYLACETIC ACID DEGRADATION PROTEIN PAA"/>
    <property type="match status" value="1"/>
</dbReference>
<comment type="caution">
    <text evidence="1">The sequence shown here is derived from an EMBL/GenBank/DDBJ whole genome shotgun (WGS) entry which is preliminary data.</text>
</comment>
<accession>A0ABW7FY94</accession>
<keyword evidence="1" id="KW-0560">Oxidoreductase</keyword>
<protein>
    <submittedName>
        <fullName evidence="1">1,2-phenylacetyl-CoA epoxidase subunit PaaC</fullName>
        <ecNumber evidence="1">1.14.13.149</ecNumber>
    </submittedName>
</protein>
<dbReference type="InterPro" id="IPR011882">
    <property type="entry name" value="PaaC"/>
</dbReference>
<evidence type="ECO:0000313" key="2">
    <source>
        <dbReference type="Proteomes" id="UP001606099"/>
    </source>
</evidence>
<sequence length="258" mass="28592">MTQQSIQVSDKADVRYVLRIADSCLILSQRLSEWCGHGPILEEDLALTNMALDLVGQARALLTHAGQLDAQGHDEDQLAFLRDERQYFNLVVAELPRGDFAFTVARNLLLSSWLLALWQGLQNSRDAELAAIAAKAAKEAHYHQQHAADWFVRLGDGTEESKRRMQAALVQLWPYVGELFISDSVDQAAVAQGLGPSFASTRAVVEQTLAALIEEAELQQPAASRWVPQGHQGVHSEHMGHLLSTMQYLQRAYPGGVW</sequence>
<dbReference type="PIRSF" id="PIRSF037834">
    <property type="entry name" value="PA_CoA_Oase3"/>
    <property type="match status" value="1"/>
</dbReference>
<name>A0ABW7FY94_9BURK</name>
<dbReference type="SUPFAM" id="SSF47240">
    <property type="entry name" value="Ferritin-like"/>
    <property type="match status" value="1"/>
</dbReference>
<dbReference type="RefSeq" id="WP_394462351.1">
    <property type="nucleotide sequence ID" value="NZ_JBIGHZ010000005.1"/>
</dbReference>
<dbReference type="InterPro" id="IPR052703">
    <property type="entry name" value="Aromatic_CoA_ox/epox"/>
</dbReference>
<dbReference type="PANTHER" id="PTHR30458:SF0">
    <property type="entry name" value="1,2-PHENYLACETYL-COA EPOXIDASE, SUBUNIT C"/>
    <property type="match status" value="1"/>
</dbReference>
<dbReference type="InterPro" id="IPR009078">
    <property type="entry name" value="Ferritin-like_SF"/>
</dbReference>
<dbReference type="InterPro" id="IPR012347">
    <property type="entry name" value="Ferritin-like"/>
</dbReference>
<gene>
    <name evidence="1" type="primary">paaC</name>
    <name evidence="1" type="ORF">ACG0Z6_13810</name>
</gene>
<dbReference type="EMBL" id="JBIGHZ010000005">
    <property type="protein sequence ID" value="MFG6449300.1"/>
    <property type="molecule type" value="Genomic_DNA"/>
</dbReference>
<dbReference type="GO" id="GO:0097266">
    <property type="term" value="F:phenylacetyl-CoA 1,2-epoxidase activity"/>
    <property type="evidence" value="ECO:0007669"/>
    <property type="project" value="UniProtKB-EC"/>
</dbReference>
<dbReference type="NCBIfam" id="TIGR02158">
    <property type="entry name" value="PA_CoA_Oxy3"/>
    <property type="match status" value="1"/>
</dbReference>
<organism evidence="1 2">
    <name type="scientific">Roseateles rivi</name>
    <dbReference type="NCBI Taxonomy" id="3299028"/>
    <lineage>
        <taxon>Bacteria</taxon>
        <taxon>Pseudomonadati</taxon>
        <taxon>Pseudomonadota</taxon>
        <taxon>Betaproteobacteria</taxon>
        <taxon>Burkholderiales</taxon>
        <taxon>Sphaerotilaceae</taxon>
        <taxon>Roseateles</taxon>
    </lineage>
</organism>
<dbReference type="InterPro" id="IPR007814">
    <property type="entry name" value="PaaA_PaaC"/>
</dbReference>
<dbReference type="Gene3D" id="1.20.1260.10">
    <property type="match status" value="1"/>
</dbReference>
<keyword evidence="2" id="KW-1185">Reference proteome</keyword>
<dbReference type="EC" id="1.14.13.149" evidence="1"/>
<evidence type="ECO:0000313" key="1">
    <source>
        <dbReference type="EMBL" id="MFG6449300.1"/>
    </source>
</evidence>
<dbReference type="Proteomes" id="UP001606099">
    <property type="component" value="Unassembled WGS sequence"/>
</dbReference>
<reference evidence="1 2" key="1">
    <citation type="submission" date="2024-08" db="EMBL/GenBank/DDBJ databases">
        <authorList>
            <person name="Lu H."/>
        </authorList>
    </citation>
    <scope>NUCLEOTIDE SEQUENCE [LARGE SCALE GENOMIC DNA]</scope>
    <source>
        <strain evidence="1 2">BYS180W</strain>
    </source>
</reference>
<dbReference type="Pfam" id="PF05138">
    <property type="entry name" value="PaaA_PaaC"/>
    <property type="match status" value="1"/>
</dbReference>